<accession>A0A8K1FFS6</accession>
<dbReference type="PANTHER" id="PTHR40855">
    <property type="entry name" value="DIOX_N DOMAIN-CONTAINING PROTEIN"/>
    <property type="match status" value="1"/>
</dbReference>
<gene>
    <name evidence="1" type="ORF">Poli38472_013421</name>
</gene>
<dbReference type="OrthoDB" id="67124at2759"/>
<protein>
    <submittedName>
        <fullName evidence="1">Uncharacterized protein</fullName>
    </submittedName>
</protein>
<evidence type="ECO:0000313" key="1">
    <source>
        <dbReference type="EMBL" id="TMW57947.1"/>
    </source>
</evidence>
<dbReference type="EMBL" id="SPLM01000113">
    <property type="protein sequence ID" value="TMW57947.1"/>
    <property type="molecule type" value="Genomic_DNA"/>
</dbReference>
<reference evidence="1" key="1">
    <citation type="submission" date="2019-03" db="EMBL/GenBank/DDBJ databases">
        <title>Long read genome sequence of the mycoparasitic Pythium oligandrum ATCC 38472 isolated from sugarbeet rhizosphere.</title>
        <authorList>
            <person name="Gaulin E."/>
        </authorList>
    </citation>
    <scope>NUCLEOTIDE SEQUENCE</scope>
    <source>
        <strain evidence="1">ATCC 38472_TT</strain>
    </source>
</reference>
<keyword evidence="2" id="KW-1185">Reference proteome</keyword>
<proteinExistence type="predicted"/>
<dbReference type="PANTHER" id="PTHR40855:SF1">
    <property type="entry name" value="CLAVAMINATE SYNTHASE-LIKE PROTEIN"/>
    <property type="match status" value="1"/>
</dbReference>
<dbReference type="Proteomes" id="UP000794436">
    <property type="component" value="Unassembled WGS sequence"/>
</dbReference>
<dbReference type="AlphaFoldDB" id="A0A8K1FFS6"/>
<name>A0A8K1FFS6_PYTOL</name>
<organism evidence="1 2">
    <name type="scientific">Pythium oligandrum</name>
    <name type="common">Mycoparasitic fungus</name>
    <dbReference type="NCBI Taxonomy" id="41045"/>
    <lineage>
        <taxon>Eukaryota</taxon>
        <taxon>Sar</taxon>
        <taxon>Stramenopiles</taxon>
        <taxon>Oomycota</taxon>
        <taxon>Peronosporomycetes</taxon>
        <taxon>Pythiales</taxon>
        <taxon>Pythiaceae</taxon>
        <taxon>Pythium</taxon>
    </lineage>
</organism>
<evidence type="ECO:0000313" key="2">
    <source>
        <dbReference type="Proteomes" id="UP000794436"/>
    </source>
</evidence>
<comment type="caution">
    <text evidence="1">The sequence shown here is derived from an EMBL/GenBank/DDBJ whole genome shotgun (WGS) entry which is preliminary data.</text>
</comment>
<sequence>MFRDGDDSRISTRQLIADAVRLDHFHAYQAPSTPSVSSVGTSSVERQLSLPLHEDHGLFIAMMAPRFFTVNDEGRLQARRLEADASGFVIHSRKGERVVRPILKEDQVVIMLGTGASRWLQATPRLPAVMHNMRMPVQEGNERLLRAWFGKMTLLPPYQRLLSSKKSFAEFTNLTTRHLLASNNNEMDEELLPTIGCASHRRLLPSEGSCTYNICTVKPEWAHNPPTVGCSHACNYKDAFWVESDA</sequence>